<keyword evidence="3" id="KW-0560">Oxidoreductase</keyword>
<dbReference type="CDD" id="cd03459">
    <property type="entry name" value="3_4-PCD"/>
    <property type="match status" value="1"/>
</dbReference>
<dbReference type="SUPFAM" id="SSF49482">
    <property type="entry name" value="Aromatic compound dioxygenase"/>
    <property type="match status" value="1"/>
</dbReference>
<sequence length="218" mass="23629">MACPSLAPLDRRSVLLHAGVAAAAAVAPKILLAAELVATPGQTEGPFYPVEFPPDMDNDLVRVTGQAARALGQVIHVSGRVLDLRGRPKPGSVVEIWQCDANGIYRHPRAAGQGRIDHAFQGYGRTQVDEQGRYRFRTIRPVPYPGRTPHIHFAVHVPGQGRLVTQMYIEGETLNARDGVLNRIRDPNARRSVIVPLLAAQSPEPGALHGQFDIVVPA</sequence>
<dbReference type="GO" id="GO:0008199">
    <property type="term" value="F:ferric iron binding"/>
    <property type="evidence" value="ECO:0007669"/>
    <property type="project" value="InterPro"/>
</dbReference>
<evidence type="ECO:0000313" key="5">
    <source>
        <dbReference type="EMBL" id="MPR24184.1"/>
    </source>
</evidence>
<keyword evidence="6" id="KW-1185">Reference proteome</keyword>
<organism evidence="5 6">
    <name type="scientific">Microvirga tunisiensis</name>
    <dbReference type="NCBI Taxonomy" id="2108360"/>
    <lineage>
        <taxon>Bacteria</taxon>
        <taxon>Pseudomonadati</taxon>
        <taxon>Pseudomonadota</taxon>
        <taxon>Alphaproteobacteria</taxon>
        <taxon>Hyphomicrobiales</taxon>
        <taxon>Methylobacteriaceae</taxon>
        <taxon>Microvirga</taxon>
    </lineage>
</organism>
<name>A0A5N7MDJ7_9HYPH</name>
<evidence type="ECO:0000256" key="1">
    <source>
        <dbReference type="ARBA" id="ARBA00007825"/>
    </source>
</evidence>
<evidence type="ECO:0000256" key="2">
    <source>
        <dbReference type="ARBA" id="ARBA00022964"/>
    </source>
</evidence>
<dbReference type="InterPro" id="IPR050770">
    <property type="entry name" value="Intradiol_RC_Dioxygenase"/>
</dbReference>
<dbReference type="Pfam" id="PF00775">
    <property type="entry name" value="Dioxygenase_C"/>
    <property type="match status" value="1"/>
</dbReference>
<dbReference type="PANTHER" id="PTHR33711:SF10">
    <property type="entry name" value="INTRADIOL RING-CLEAVAGE DIOXYGENASES DOMAIN-CONTAINING PROTEIN"/>
    <property type="match status" value="1"/>
</dbReference>
<dbReference type="InterPro" id="IPR039387">
    <property type="entry name" value="3_4-PCD"/>
</dbReference>
<dbReference type="AlphaFoldDB" id="A0A5N7MDJ7"/>
<reference evidence="5 6" key="1">
    <citation type="journal article" date="2019" name="Syst. Appl. Microbiol.">
        <title>Microvirga tunisiensis sp. nov., a root nodule symbiotic bacterium isolated from Lupinus micranthus and L. luteus grown in Northern Tunisia.</title>
        <authorList>
            <person name="Msaddak A."/>
            <person name="Rejili M."/>
            <person name="Duran D."/>
            <person name="Mars M."/>
            <person name="Palacios J.M."/>
            <person name="Ruiz-Argueso T."/>
            <person name="Rey L."/>
            <person name="Imperial J."/>
        </authorList>
    </citation>
    <scope>NUCLEOTIDE SEQUENCE [LARGE SCALE GENOMIC DNA]</scope>
    <source>
        <strain evidence="5 6">Lmie10</strain>
    </source>
</reference>
<dbReference type="OrthoDB" id="9805815at2"/>
<dbReference type="GO" id="GO:0018578">
    <property type="term" value="F:protocatechuate 3,4-dioxygenase activity"/>
    <property type="evidence" value="ECO:0007669"/>
    <property type="project" value="InterPro"/>
</dbReference>
<dbReference type="RefSeq" id="WP_152709092.1">
    <property type="nucleotide sequence ID" value="NZ_VOSJ01000003.1"/>
</dbReference>
<gene>
    <name evidence="5" type="ORF">FS320_02825</name>
</gene>
<evidence type="ECO:0000256" key="3">
    <source>
        <dbReference type="ARBA" id="ARBA00023002"/>
    </source>
</evidence>
<evidence type="ECO:0000313" key="6">
    <source>
        <dbReference type="Proteomes" id="UP000403266"/>
    </source>
</evidence>
<dbReference type="PANTHER" id="PTHR33711">
    <property type="entry name" value="DIOXYGENASE, PUTATIVE (AFU_ORTHOLOGUE AFUA_2G02910)-RELATED"/>
    <property type="match status" value="1"/>
</dbReference>
<dbReference type="Proteomes" id="UP000403266">
    <property type="component" value="Unassembled WGS sequence"/>
</dbReference>
<dbReference type="Gene3D" id="2.60.130.10">
    <property type="entry name" value="Aromatic compound dioxygenase"/>
    <property type="match status" value="1"/>
</dbReference>
<keyword evidence="2 5" id="KW-0223">Dioxygenase</keyword>
<dbReference type="EMBL" id="VOSK01000004">
    <property type="protein sequence ID" value="MPR24184.1"/>
    <property type="molecule type" value="Genomic_DNA"/>
</dbReference>
<dbReference type="InterPro" id="IPR015889">
    <property type="entry name" value="Intradiol_dOase_core"/>
</dbReference>
<protein>
    <submittedName>
        <fullName evidence="5">Intradiol ring-cleavage dioxygenase</fullName>
    </submittedName>
</protein>
<comment type="similarity">
    <text evidence="1">Belongs to the intradiol ring-cleavage dioxygenase family.</text>
</comment>
<accession>A0A5N7MDJ7</accession>
<proteinExistence type="inferred from homology"/>
<evidence type="ECO:0000259" key="4">
    <source>
        <dbReference type="Pfam" id="PF00775"/>
    </source>
</evidence>
<comment type="caution">
    <text evidence="5">The sequence shown here is derived from an EMBL/GenBank/DDBJ whole genome shotgun (WGS) entry which is preliminary data.</text>
</comment>
<dbReference type="InterPro" id="IPR000627">
    <property type="entry name" value="Intradiol_dOase_C"/>
</dbReference>
<feature type="domain" description="Intradiol ring-cleavage dioxygenases" evidence="4">
    <location>
        <begin position="44"/>
        <end position="197"/>
    </location>
</feature>